<dbReference type="Gene3D" id="3.40.50.10420">
    <property type="entry name" value="NagB/RpiA/CoA transferase-like"/>
    <property type="match status" value="1"/>
</dbReference>
<accession>A0ABR1SPZ5</accession>
<dbReference type="SUPFAM" id="SSF100950">
    <property type="entry name" value="NagB/RpiA/CoA transferase-like"/>
    <property type="match status" value="1"/>
</dbReference>
<organism evidence="1 2">
    <name type="scientific">Apiospora marii</name>
    <dbReference type="NCBI Taxonomy" id="335849"/>
    <lineage>
        <taxon>Eukaryota</taxon>
        <taxon>Fungi</taxon>
        <taxon>Dikarya</taxon>
        <taxon>Ascomycota</taxon>
        <taxon>Pezizomycotina</taxon>
        <taxon>Sordariomycetes</taxon>
        <taxon>Xylariomycetidae</taxon>
        <taxon>Amphisphaeriales</taxon>
        <taxon>Apiosporaceae</taxon>
        <taxon>Apiospora</taxon>
    </lineage>
</organism>
<evidence type="ECO:0000313" key="1">
    <source>
        <dbReference type="EMBL" id="KAK8036399.1"/>
    </source>
</evidence>
<name>A0ABR1SPZ5_9PEZI</name>
<reference evidence="1 2" key="1">
    <citation type="submission" date="2023-01" db="EMBL/GenBank/DDBJ databases">
        <title>Analysis of 21 Apiospora genomes using comparative genomics revels a genus with tremendous synthesis potential of carbohydrate active enzymes and secondary metabolites.</title>
        <authorList>
            <person name="Sorensen T."/>
        </authorList>
    </citation>
    <scope>NUCLEOTIDE SEQUENCE [LARGE SCALE GENOMIC DNA]</scope>
    <source>
        <strain evidence="1 2">CBS 20057</strain>
    </source>
</reference>
<dbReference type="Proteomes" id="UP001396898">
    <property type="component" value="Unassembled WGS sequence"/>
</dbReference>
<protein>
    <recommendedName>
        <fullName evidence="3">5-formyltetrahydrofolate cyclo-ligase</fullName>
    </recommendedName>
</protein>
<dbReference type="EMBL" id="JAQQWI010000004">
    <property type="protein sequence ID" value="KAK8036399.1"/>
    <property type="molecule type" value="Genomic_DNA"/>
</dbReference>
<sequence>MALPHGETSPSHKEAVRAKVWQELRKVAYPDSRFHYDFSSFIADFAGSEAAADKLLAMPSYQNCTTVFITPDNCLEYLREQTLKAGIRILITTYGIRRGFWLLDPAAIQPELYRYAATLDGLEKVGRPVSLADIAGLGLQIGFMVTGTGAINHAGIRFGKGHGFFDLEWGMLNTLKVVSQDTMTAAVVHDCQVLDEELRPETYDTVCNLIVTPSRVLRAEAATQPTCGILWDRLEKGMLDDIPPLQELLAMEKAVGMSVRG</sequence>
<proteinExistence type="predicted"/>
<dbReference type="Pfam" id="PF01812">
    <property type="entry name" value="5-FTHF_cyc-lig"/>
    <property type="match status" value="1"/>
</dbReference>
<evidence type="ECO:0000313" key="2">
    <source>
        <dbReference type="Proteomes" id="UP001396898"/>
    </source>
</evidence>
<keyword evidence="2" id="KW-1185">Reference proteome</keyword>
<dbReference type="InterPro" id="IPR002698">
    <property type="entry name" value="FTHF_cligase"/>
</dbReference>
<comment type="caution">
    <text evidence="1">The sequence shown here is derived from an EMBL/GenBank/DDBJ whole genome shotgun (WGS) entry which is preliminary data.</text>
</comment>
<dbReference type="InterPro" id="IPR024185">
    <property type="entry name" value="FTHF_cligase-like_sf"/>
</dbReference>
<evidence type="ECO:0008006" key="3">
    <source>
        <dbReference type="Google" id="ProtNLM"/>
    </source>
</evidence>
<gene>
    <name evidence="1" type="ORF">PG991_001536</name>
</gene>
<dbReference type="InterPro" id="IPR037171">
    <property type="entry name" value="NagB/RpiA_transferase-like"/>
</dbReference>
<dbReference type="PANTHER" id="PTHR13017">
    <property type="entry name" value="5-FORMYLTETRAHYDROFOLATE CYCLO-LIGASE-RELATED"/>
    <property type="match status" value="1"/>
</dbReference>
<dbReference type="PANTHER" id="PTHR13017:SF0">
    <property type="entry name" value="METHENYLTETRAHYDROFOLATE SYNTHASE DOMAIN-CONTAINING PROTEIN"/>
    <property type="match status" value="1"/>
</dbReference>